<gene>
    <name evidence="1" type="ORF">IHE45_10G058600</name>
</gene>
<name>A0ACB7VAV8_DIOAL</name>
<evidence type="ECO:0000313" key="2">
    <source>
        <dbReference type="Proteomes" id="UP000827976"/>
    </source>
</evidence>
<dbReference type="Proteomes" id="UP000827976">
    <property type="component" value="Chromosome 10"/>
</dbReference>
<sequence>MSPWRSPNFVISFILIIFISLACLHGAHAVRSTPELFNDESDVSNRLPADCFDDSSFHLSYPTDLFDKARSTMVSWDGKVTCRAKS</sequence>
<organism evidence="1 2">
    <name type="scientific">Dioscorea alata</name>
    <name type="common">Purple yam</name>
    <dbReference type="NCBI Taxonomy" id="55571"/>
    <lineage>
        <taxon>Eukaryota</taxon>
        <taxon>Viridiplantae</taxon>
        <taxon>Streptophyta</taxon>
        <taxon>Embryophyta</taxon>
        <taxon>Tracheophyta</taxon>
        <taxon>Spermatophyta</taxon>
        <taxon>Magnoliopsida</taxon>
        <taxon>Liliopsida</taxon>
        <taxon>Dioscoreales</taxon>
        <taxon>Dioscoreaceae</taxon>
        <taxon>Dioscorea</taxon>
    </lineage>
</organism>
<dbReference type="EMBL" id="CM037020">
    <property type="protein sequence ID" value="KAH7670894.1"/>
    <property type="molecule type" value="Genomic_DNA"/>
</dbReference>
<accession>A0ACB7VAV8</accession>
<proteinExistence type="predicted"/>
<evidence type="ECO:0000313" key="1">
    <source>
        <dbReference type="EMBL" id="KAH7670894.1"/>
    </source>
</evidence>
<comment type="caution">
    <text evidence="1">The sequence shown here is derived from an EMBL/GenBank/DDBJ whole genome shotgun (WGS) entry which is preliminary data.</text>
</comment>
<keyword evidence="2" id="KW-1185">Reference proteome</keyword>
<protein>
    <submittedName>
        <fullName evidence="1">Uncharacterized protein</fullName>
    </submittedName>
</protein>
<reference evidence="2" key="1">
    <citation type="journal article" date="2022" name="Nat. Commun.">
        <title>Chromosome evolution and the genetic basis of agronomically important traits in greater yam.</title>
        <authorList>
            <person name="Bredeson J.V."/>
            <person name="Lyons J.B."/>
            <person name="Oniyinde I.O."/>
            <person name="Okereke N.R."/>
            <person name="Kolade O."/>
            <person name="Nnabue I."/>
            <person name="Nwadili C.O."/>
            <person name="Hribova E."/>
            <person name="Parker M."/>
            <person name="Nwogha J."/>
            <person name="Shu S."/>
            <person name="Carlson J."/>
            <person name="Kariba R."/>
            <person name="Muthemba S."/>
            <person name="Knop K."/>
            <person name="Barton G.J."/>
            <person name="Sherwood A.V."/>
            <person name="Lopez-Montes A."/>
            <person name="Asiedu R."/>
            <person name="Jamnadass R."/>
            <person name="Muchugi A."/>
            <person name="Goodstein D."/>
            <person name="Egesi C.N."/>
            <person name="Featherston J."/>
            <person name="Asfaw A."/>
            <person name="Simpson G.G."/>
            <person name="Dolezel J."/>
            <person name="Hendre P.S."/>
            <person name="Van Deynze A."/>
            <person name="Kumar P.L."/>
            <person name="Obidiegwu J.E."/>
            <person name="Bhattacharjee R."/>
            <person name="Rokhsar D.S."/>
        </authorList>
    </citation>
    <scope>NUCLEOTIDE SEQUENCE [LARGE SCALE GENOMIC DNA]</scope>
    <source>
        <strain evidence="2">cv. TDa95/00328</strain>
    </source>
</reference>